<evidence type="ECO:0000256" key="1">
    <source>
        <dbReference type="ARBA" id="ARBA00022801"/>
    </source>
</evidence>
<dbReference type="InterPro" id="IPR000868">
    <property type="entry name" value="Isochorismatase-like_dom"/>
</dbReference>
<evidence type="ECO:0000313" key="3">
    <source>
        <dbReference type="EMBL" id="RAJ87987.1"/>
    </source>
</evidence>
<proteinExistence type="predicted"/>
<dbReference type="Proteomes" id="UP000249819">
    <property type="component" value="Unassembled WGS sequence"/>
</dbReference>
<dbReference type="GO" id="GO:0016787">
    <property type="term" value="F:hydrolase activity"/>
    <property type="evidence" value="ECO:0007669"/>
    <property type="project" value="UniProtKB-KW"/>
</dbReference>
<accession>A0A327WB62</accession>
<dbReference type="CDD" id="cd00431">
    <property type="entry name" value="cysteine_hydrolases"/>
    <property type="match status" value="1"/>
</dbReference>
<comment type="caution">
    <text evidence="3">The sequence shown here is derived from an EMBL/GenBank/DDBJ whole genome shotgun (WGS) entry which is preliminary data.</text>
</comment>
<dbReference type="Gene3D" id="3.40.50.850">
    <property type="entry name" value="Isochorismatase-like"/>
    <property type="match status" value="1"/>
</dbReference>
<dbReference type="SUPFAM" id="SSF52499">
    <property type="entry name" value="Isochorismatase-like hydrolases"/>
    <property type="match status" value="1"/>
</dbReference>
<keyword evidence="4" id="KW-1185">Reference proteome</keyword>
<feature type="domain" description="Isochorismatase-like" evidence="2">
    <location>
        <begin position="4"/>
        <end position="175"/>
    </location>
</feature>
<reference evidence="3 4" key="1">
    <citation type="submission" date="2018-06" db="EMBL/GenBank/DDBJ databases">
        <title>Genomic Encyclopedia of Archaeal and Bacterial Type Strains, Phase II (KMG-II): from individual species to whole genera.</title>
        <authorList>
            <person name="Goeker M."/>
        </authorList>
    </citation>
    <scope>NUCLEOTIDE SEQUENCE [LARGE SCALE GENOMIC DNA]</scope>
    <source>
        <strain evidence="3 4">DSM 29821</strain>
    </source>
</reference>
<dbReference type="OrthoDB" id="9785724at2"/>
<dbReference type="Pfam" id="PF00857">
    <property type="entry name" value="Isochorismatase"/>
    <property type="match status" value="1"/>
</dbReference>
<name>A0A327WB62_9BACT</name>
<dbReference type="AlphaFoldDB" id="A0A327WB62"/>
<dbReference type="PANTHER" id="PTHR43540">
    <property type="entry name" value="PEROXYUREIDOACRYLATE/UREIDOACRYLATE AMIDOHYDROLASE-RELATED"/>
    <property type="match status" value="1"/>
</dbReference>
<evidence type="ECO:0000259" key="2">
    <source>
        <dbReference type="Pfam" id="PF00857"/>
    </source>
</evidence>
<dbReference type="InterPro" id="IPR050272">
    <property type="entry name" value="Isochorismatase-like_hydrls"/>
</dbReference>
<organism evidence="3 4">
    <name type="scientific">Chitinophaga dinghuensis</name>
    <dbReference type="NCBI Taxonomy" id="1539050"/>
    <lineage>
        <taxon>Bacteria</taxon>
        <taxon>Pseudomonadati</taxon>
        <taxon>Bacteroidota</taxon>
        <taxon>Chitinophagia</taxon>
        <taxon>Chitinophagales</taxon>
        <taxon>Chitinophagaceae</taxon>
        <taxon>Chitinophaga</taxon>
    </lineage>
</organism>
<sequence length="184" mass="20335">MEKSVLLLMDLQERMMENVEGSATLLQHVRIALDGARKAGIPVIFVQLGFEEGYPEVGEKNKAFAGLKPSGFFLPSDTKRAIVKEIAPLPGETVICKKRYSAFAGSSLEVILRAMQADRLVMSGVSTSGIVLSTFLAAADMDFNMTVLQDCCLDRDPEMHQFLFEKIYSRRGLVQNAADWVKSL</sequence>
<keyword evidence="1" id="KW-0378">Hydrolase</keyword>
<gene>
    <name evidence="3" type="ORF">CLV59_101752</name>
</gene>
<protein>
    <submittedName>
        <fullName evidence="3">Nicotinamidase-related amidase</fullName>
    </submittedName>
</protein>
<evidence type="ECO:0000313" key="4">
    <source>
        <dbReference type="Proteomes" id="UP000249819"/>
    </source>
</evidence>
<dbReference type="EMBL" id="QLMA01000001">
    <property type="protein sequence ID" value="RAJ87987.1"/>
    <property type="molecule type" value="Genomic_DNA"/>
</dbReference>
<dbReference type="InterPro" id="IPR036380">
    <property type="entry name" value="Isochorismatase-like_sf"/>
</dbReference>
<dbReference type="RefSeq" id="WP_111590648.1">
    <property type="nucleotide sequence ID" value="NZ_QLMA01000001.1"/>
</dbReference>